<accession>H9GPR4</accession>
<comment type="similarity">
    <text evidence="2">Belongs to the MS4A family.</text>
</comment>
<dbReference type="PANTHER" id="PTHR23320:SF155">
    <property type="entry name" value="MEMBRANE-SPANNING 4-DOMAINS SUBFAMILY A MEMBER 8"/>
    <property type="match status" value="1"/>
</dbReference>
<protein>
    <recommendedName>
        <fullName evidence="9">Membrane spanning 4-domains A12</fullName>
    </recommendedName>
</protein>
<feature type="transmembrane region" description="Helical" evidence="6">
    <location>
        <begin position="73"/>
        <end position="93"/>
    </location>
</feature>
<evidence type="ECO:0000256" key="5">
    <source>
        <dbReference type="ARBA" id="ARBA00023136"/>
    </source>
</evidence>
<dbReference type="InterPro" id="IPR030417">
    <property type="entry name" value="MS4A"/>
</dbReference>
<sequence length="233" mass="24149">MASGTVVLLPPNGANIYQAAPGAPGTTVIQAPGTVQYVQYGGQQLGTSSNSSQQDPQVGPLRNFLKAEAKTLGAIQIFIGLMHIGLGSISAVFMTQKYTFFVVYTGYVFWGAIFFIISGSLSVSAEKHLTPGLVKCSLGMNITCAVIAIAGIIMLILELSVGAGISSLLLLLCLLEFSITVSTAHFGCQAACCNSDQQPVVLVPYTVNGGVVAPSEGLSPPPPPYTVVNPSPK</sequence>
<evidence type="ECO:0000313" key="8">
    <source>
        <dbReference type="Proteomes" id="UP000001646"/>
    </source>
</evidence>
<reference evidence="7" key="3">
    <citation type="submission" date="2025-09" db="UniProtKB">
        <authorList>
            <consortium name="Ensembl"/>
        </authorList>
    </citation>
    <scope>IDENTIFICATION</scope>
</reference>
<feature type="transmembrane region" description="Helical" evidence="6">
    <location>
        <begin position="100"/>
        <end position="118"/>
    </location>
</feature>
<dbReference type="Ensembl" id="ENSACAT00000017892.3">
    <property type="protein sequence ID" value="ENSACAP00000017546.3"/>
    <property type="gene ID" value="ENSACAG00000017822.3"/>
</dbReference>
<dbReference type="HOGENOM" id="CLU_091032_1_0_1"/>
<dbReference type="PANTHER" id="PTHR23320">
    <property type="entry name" value="MEMBRANE-SPANNING 4-DOMAINS SUBFAMILY A MS4A -RELATED"/>
    <property type="match status" value="1"/>
</dbReference>
<dbReference type="eggNOG" id="ENOG502S2RH">
    <property type="taxonomic scope" value="Eukaryota"/>
</dbReference>
<feature type="transmembrane region" description="Helical" evidence="6">
    <location>
        <begin position="169"/>
        <end position="187"/>
    </location>
</feature>
<proteinExistence type="inferred from homology"/>
<dbReference type="GeneTree" id="ENSGT00940000162329"/>
<evidence type="ECO:0000256" key="4">
    <source>
        <dbReference type="ARBA" id="ARBA00022989"/>
    </source>
</evidence>
<dbReference type="Proteomes" id="UP000001646">
    <property type="component" value="Unplaced"/>
</dbReference>
<keyword evidence="4 6" id="KW-1133">Transmembrane helix</keyword>
<dbReference type="Pfam" id="PF04103">
    <property type="entry name" value="CD20"/>
    <property type="match status" value="1"/>
</dbReference>
<evidence type="ECO:0008006" key="9">
    <source>
        <dbReference type="Google" id="ProtNLM"/>
    </source>
</evidence>
<comment type="subcellular location">
    <subcellularLocation>
        <location evidence="1">Membrane</location>
        <topology evidence="1">Multi-pass membrane protein</topology>
    </subcellularLocation>
</comment>
<reference evidence="7" key="1">
    <citation type="submission" date="2009-12" db="EMBL/GenBank/DDBJ databases">
        <title>The Genome Sequence of Anolis carolinensis (Green Anole Lizard).</title>
        <authorList>
            <consortium name="The Genome Sequencing Platform"/>
            <person name="Di Palma F."/>
            <person name="Alfoldi J."/>
            <person name="Heiman D."/>
            <person name="Young S."/>
            <person name="Grabherr M."/>
            <person name="Johnson J."/>
            <person name="Lander E.S."/>
            <person name="Lindblad-Toh K."/>
        </authorList>
    </citation>
    <scope>NUCLEOTIDE SEQUENCE [LARGE SCALE GENOMIC DNA]</scope>
    <source>
        <strain evidence="7">JBL SC #1</strain>
    </source>
</reference>
<dbReference type="GO" id="GO:0005886">
    <property type="term" value="C:plasma membrane"/>
    <property type="evidence" value="ECO:0000318"/>
    <property type="project" value="GO_Central"/>
</dbReference>
<evidence type="ECO:0000313" key="7">
    <source>
        <dbReference type="Ensembl" id="ENSACAP00000017546.3"/>
    </source>
</evidence>
<keyword evidence="3 6" id="KW-0812">Transmembrane</keyword>
<evidence type="ECO:0000256" key="6">
    <source>
        <dbReference type="SAM" id="Phobius"/>
    </source>
</evidence>
<evidence type="ECO:0000256" key="3">
    <source>
        <dbReference type="ARBA" id="ARBA00022692"/>
    </source>
</evidence>
<dbReference type="Bgee" id="ENSACAG00000017822">
    <property type="expression patterns" value="Expressed in lung"/>
</dbReference>
<evidence type="ECO:0000256" key="1">
    <source>
        <dbReference type="ARBA" id="ARBA00004141"/>
    </source>
</evidence>
<keyword evidence="5 6" id="KW-0472">Membrane</keyword>
<evidence type="ECO:0000256" key="2">
    <source>
        <dbReference type="ARBA" id="ARBA00009565"/>
    </source>
</evidence>
<dbReference type="GO" id="GO:0007166">
    <property type="term" value="P:cell surface receptor signaling pathway"/>
    <property type="evidence" value="ECO:0000318"/>
    <property type="project" value="GO_Central"/>
</dbReference>
<keyword evidence="8" id="KW-1185">Reference proteome</keyword>
<dbReference type="AlphaFoldDB" id="H9GPR4"/>
<name>H9GPR4_ANOCA</name>
<organism evidence="7 8">
    <name type="scientific">Anolis carolinensis</name>
    <name type="common">Green anole</name>
    <name type="synonym">American chameleon</name>
    <dbReference type="NCBI Taxonomy" id="28377"/>
    <lineage>
        <taxon>Eukaryota</taxon>
        <taxon>Metazoa</taxon>
        <taxon>Chordata</taxon>
        <taxon>Craniata</taxon>
        <taxon>Vertebrata</taxon>
        <taxon>Euteleostomi</taxon>
        <taxon>Lepidosauria</taxon>
        <taxon>Squamata</taxon>
        <taxon>Bifurcata</taxon>
        <taxon>Unidentata</taxon>
        <taxon>Episquamata</taxon>
        <taxon>Toxicofera</taxon>
        <taxon>Iguania</taxon>
        <taxon>Dactyloidae</taxon>
        <taxon>Anolis</taxon>
    </lineage>
</organism>
<feature type="transmembrane region" description="Helical" evidence="6">
    <location>
        <begin position="138"/>
        <end position="157"/>
    </location>
</feature>
<reference evidence="7" key="2">
    <citation type="submission" date="2025-08" db="UniProtKB">
        <authorList>
            <consortium name="Ensembl"/>
        </authorList>
    </citation>
    <scope>IDENTIFICATION</scope>
</reference>
<dbReference type="InterPro" id="IPR007237">
    <property type="entry name" value="CD20-like"/>
</dbReference>
<dbReference type="InParanoid" id="H9GPR4"/>